<protein>
    <submittedName>
        <fullName evidence="2">Replication-associated protein</fullName>
    </submittedName>
</protein>
<evidence type="ECO:0000313" key="2">
    <source>
        <dbReference type="EMBL" id="ASV63293.1"/>
    </source>
</evidence>
<sequence>MDAPHRVSGYTGQWMMKRPRVLMPQDGDWITEFLWCYECPEDKDFYCHPILGPEGKPETQVVFYDKQLDPDRVGIYCGVWRQYSEIPYYRQRGWKRRYPTLARVREFQEQKATQLGEALTRIWSGPSGAGEGEPQRGQRVLQERGGLPRDWRRFLFGYQIGSSSSSSDSDGDVGKSD</sequence>
<proteinExistence type="predicted"/>
<name>A0A286R5M6_9CIRC</name>
<reference evidence="2" key="2">
    <citation type="submission" date="2017-01" db="EMBL/GenBank/DDBJ databases">
        <authorList>
            <person name="Mah S.A."/>
            <person name="Swanson W.J."/>
            <person name="Moy G.W."/>
            <person name="Vacquier V.D."/>
        </authorList>
    </citation>
    <scope>NUCLEOTIDE SEQUENCE</scope>
    <source>
        <strain evidence="2">PCV3-CHN/GD2016</strain>
    </source>
</reference>
<dbReference type="Proteomes" id="UP000288116">
    <property type="component" value="Segment"/>
</dbReference>
<organism evidence="2">
    <name type="scientific">Porcine circovirus 3</name>
    <dbReference type="NCBI Taxonomy" id="1868221"/>
    <lineage>
        <taxon>Viruses</taxon>
        <taxon>Monodnaviria</taxon>
        <taxon>Shotokuvirae</taxon>
        <taxon>Cressdnaviricota</taxon>
        <taxon>Arfiviricetes</taxon>
        <taxon>Cirlivirales</taxon>
        <taxon>Circoviridae</taxon>
        <taxon>Circovirus</taxon>
        <taxon>Circovirus porcine3</taxon>
    </lineage>
</organism>
<accession>A0A286R5M6</accession>
<evidence type="ECO:0000256" key="1">
    <source>
        <dbReference type="SAM" id="MobiDB-lite"/>
    </source>
</evidence>
<dbReference type="EMBL" id="KY421347">
    <property type="protein sequence ID" value="ASV63293.1"/>
    <property type="molecule type" value="Genomic_DNA"/>
</dbReference>
<reference evidence="2" key="1">
    <citation type="journal article" date="2017" name="Virol. J.">
        <title>Comparative epidemiology of porcine circovirus type 3 in pigs with different clinical presentations.</title>
        <authorList>
            <person name="Zhai S.L."/>
            <person name="Zhou X."/>
            <person name="Zhang H."/>
            <person name="Hause B.M."/>
            <person name="Lin T."/>
            <person name="Liu R."/>
            <person name="Chen Q.L."/>
            <person name="Wei W.K."/>
            <person name="Lv D.H."/>
            <person name="Wen X.H."/>
            <person name="Li F."/>
            <person name="Wang D."/>
        </authorList>
    </citation>
    <scope>NUCLEOTIDE SEQUENCE [LARGE SCALE GENOMIC DNA]</scope>
    <source>
        <strain evidence="2">PCV3-CHN/GD2016</strain>
    </source>
</reference>
<feature type="region of interest" description="Disordered" evidence="1">
    <location>
        <begin position="123"/>
        <end position="145"/>
    </location>
</feature>